<name>A0ABZ1YIY8_9NOCA</name>
<dbReference type="Proteomes" id="UP001432062">
    <property type="component" value="Chromosome"/>
</dbReference>
<proteinExistence type="predicted"/>
<gene>
    <name evidence="1" type="ORF">OG563_28585</name>
</gene>
<dbReference type="RefSeq" id="WP_329405718.1">
    <property type="nucleotide sequence ID" value="NZ_CP109441.1"/>
</dbReference>
<keyword evidence="2" id="KW-1185">Reference proteome</keyword>
<accession>A0ABZ1YIY8</accession>
<evidence type="ECO:0000313" key="2">
    <source>
        <dbReference type="Proteomes" id="UP001432062"/>
    </source>
</evidence>
<reference evidence="1" key="1">
    <citation type="submission" date="2022-10" db="EMBL/GenBank/DDBJ databases">
        <title>The complete genomes of actinobacterial strains from the NBC collection.</title>
        <authorList>
            <person name="Joergensen T.S."/>
            <person name="Alvarez Arevalo M."/>
            <person name="Sterndorff E.B."/>
            <person name="Faurdal D."/>
            <person name="Vuksanovic O."/>
            <person name="Mourched A.-S."/>
            <person name="Charusanti P."/>
            <person name="Shaw S."/>
            <person name="Blin K."/>
            <person name="Weber T."/>
        </authorList>
    </citation>
    <scope>NUCLEOTIDE SEQUENCE</scope>
    <source>
        <strain evidence="1">NBC_01482</strain>
    </source>
</reference>
<protein>
    <submittedName>
        <fullName evidence="1">Uncharacterized protein</fullName>
    </submittedName>
</protein>
<organism evidence="1 2">
    <name type="scientific">Nocardia vinacea</name>
    <dbReference type="NCBI Taxonomy" id="96468"/>
    <lineage>
        <taxon>Bacteria</taxon>
        <taxon>Bacillati</taxon>
        <taxon>Actinomycetota</taxon>
        <taxon>Actinomycetes</taxon>
        <taxon>Mycobacteriales</taxon>
        <taxon>Nocardiaceae</taxon>
        <taxon>Nocardia</taxon>
    </lineage>
</organism>
<dbReference type="EMBL" id="CP109441">
    <property type="protein sequence ID" value="WUV43179.1"/>
    <property type="molecule type" value="Genomic_DNA"/>
</dbReference>
<evidence type="ECO:0000313" key="1">
    <source>
        <dbReference type="EMBL" id="WUV43179.1"/>
    </source>
</evidence>
<sequence length="147" mass="16938">MPLTAIDSNVRRVLVTDDTPVLNREPSTATEIAAKRARRREGHIEAITTKRRPVQEDRVVTDYNRTRFLRETDRPSEPSPRDRHYVRQVAEQLRAERDRAGERTRDDFDADAIARTRTGLDIRDDDHPAFVPNGNGLDYNHTTLPPL</sequence>